<dbReference type="EMBL" id="NIWU01000003">
    <property type="protein sequence ID" value="OXR31687.1"/>
    <property type="molecule type" value="Genomic_DNA"/>
</dbReference>
<dbReference type="InterPro" id="IPR000847">
    <property type="entry name" value="LysR_HTH_N"/>
</dbReference>
<proteinExistence type="inferred from homology"/>
<comment type="caution">
    <text evidence="6">The sequence shown here is derived from an EMBL/GenBank/DDBJ whole genome shotgun (WGS) entry which is preliminary data.</text>
</comment>
<dbReference type="InterPro" id="IPR036388">
    <property type="entry name" value="WH-like_DNA-bd_sf"/>
</dbReference>
<name>A0ABX4DV41_9PSED</name>
<feature type="domain" description="HTH lysR-type" evidence="5">
    <location>
        <begin position="7"/>
        <end position="64"/>
    </location>
</feature>
<dbReference type="RefSeq" id="WP_033043068.1">
    <property type="nucleotide sequence ID" value="NZ_CP143081.1"/>
</dbReference>
<keyword evidence="4" id="KW-0804">Transcription</keyword>
<dbReference type="Gene3D" id="1.10.10.10">
    <property type="entry name" value="Winged helix-like DNA-binding domain superfamily/Winged helix DNA-binding domain"/>
    <property type="match status" value="1"/>
</dbReference>
<dbReference type="SUPFAM" id="SSF53850">
    <property type="entry name" value="Periplasmic binding protein-like II"/>
    <property type="match status" value="1"/>
</dbReference>
<dbReference type="PANTHER" id="PTHR30346:SF0">
    <property type="entry name" value="HCA OPERON TRANSCRIPTIONAL ACTIVATOR HCAR"/>
    <property type="match status" value="1"/>
</dbReference>
<evidence type="ECO:0000256" key="1">
    <source>
        <dbReference type="ARBA" id="ARBA00009437"/>
    </source>
</evidence>
<dbReference type="InterPro" id="IPR005119">
    <property type="entry name" value="LysR_subst-bd"/>
</dbReference>
<organism evidence="6 7">
    <name type="scientific">Pseudomonas umsongensis</name>
    <dbReference type="NCBI Taxonomy" id="198618"/>
    <lineage>
        <taxon>Bacteria</taxon>
        <taxon>Pseudomonadati</taxon>
        <taxon>Pseudomonadota</taxon>
        <taxon>Gammaproteobacteria</taxon>
        <taxon>Pseudomonadales</taxon>
        <taxon>Pseudomonadaceae</taxon>
        <taxon>Pseudomonas</taxon>
    </lineage>
</organism>
<comment type="similarity">
    <text evidence="1">Belongs to the LysR transcriptional regulatory family.</text>
</comment>
<accession>A0ABX4DV41</accession>
<evidence type="ECO:0000259" key="5">
    <source>
        <dbReference type="PROSITE" id="PS50931"/>
    </source>
</evidence>
<dbReference type="PROSITE" id="PS50931">
    <property type="entry name" value="HTH_LYSR"/>
    <property type="match status" value="1"/>
</dbReference>
<evidence type="ECO:0000313" key="6">
    <source>
        <dbReference type="EMBL" id="OXR31687.1"/>
    </source>
</evidence>
<evidence type="ECO:0000256" key="3">
    <source>
        <dbReference type="ARBA" id="ARBA00023125"/>
    </source>
</evidence>
<dbReference type="InterPro" id="IPR036390">
    <property type="entry name" value="WH_DNA-bd_sf"/>
</dbReference>
<protein>
    <submittedName>
        <fullName evidence="6">LysR family transcriptional regulator</fullName>
    </submittedName>
</protein>
<dbReference type="PANTHER" id="PTHR30346">
    <property type="entry name" value="TRANSCRIPTIONAL DUAL REGULATOR HCAR-RELATED"/>
    <property type="match status" value="1"/>
</dbReference>
<evidence type="ECO:0000313" key="7">
    <source>
        <dbReference type="Proteomes" id="UP000215455"/>
    </source>
</evidence>
<keyword evidence="3" id="KW-0238">DNA-binding</keyword>
<dbReference type="SUPFAM" id="SSF46785">
    <property type="entry name" value="Winged helix' DNA-binding domain"/>
    <property type="match status" value="1"/>
</dbReference>
<keyword evidence="7" id="KW-1185">Reference proteome</keyword>
<sequence>MLIDEELTLKKLEVFLAFMRTGNLARAAAELQTSNVSVHRAIHSLESALRCPLFKHEGRNLTPLESAYVLEERAHKLIQDVVETVRLTREAAGFSAERFKLGSLYSLTVKTVPQLIMGLKIRRTELNIDLILGSNFDLLYKLKNMEVDAILVSLDDSINDPDLEHLPLFSDDIFLATPADSKFAHRSDVDLAEVRDETFITLTQGFATHQDGKRVFEQAGFEPKVAMQVNDIFTLLSMVSSGVGYALLPGRIAAVYENRVKLIALQEKYRLQQHIGVVFLKAKERDPNLLALLAECRMYANRHANQ</sequence>
<keyword evidence="2" id="KW-0805">Transcription regulation</keyword>
<dbReference type="Proteomes" id="UP000215455">
    <property type="component" value="Unassembled WGS sequence"/>
</dbReference>
<evidence type="ECO:0000256" key="4">
    <source>
        <dbReference type="ARBA" id="ARBA00023163"/>
    </source>
</evidence>
<dbReference type="Pfam" id="PF00126">
    <property type="entry name" value="HTH_1"/>
    <property type="match status" value="1"/>
</dbReference>
<gene>
    <name evidence="6" type="ORF">PSUM_18870</name>
</gene>
<dbReference type="CDD" id="cd08416">
    <property type="entry name" value="PBP2_MdcR"/>
    <property type="match status" value="1"/>
</dbReference>
<dbReference type="InterPro" id="IPR037400">
    <property type="entry name" value="MdcR_PBP2"/>
</dbReference>
<dbReference type="Gene3D" id="3.40.190.290">
    <property type="match status" value="1"/>
</dbReference>
<reference evidence="6 7" key="1">
    <citation type="submission" date="2017-06" db="EMBL/GenBank/DDBJ databases">
        <authorList>
            <person name="Furmanczyk E.M."/>
        </authorList>
    </citation>
    <scope>NUCLEOTIDE SEQUENCE [LARGE SCALE GENOMIC DNA]</scope>
    <source>
        <strain evidence="6 7">DSM 16611</strain>
    </source>
</reference>
<dbReference type="Pfam" id="PF03466">
    <property type="entry name" value="LysR_substrate"/>
    <property type="match status" value="1"/>
</dbReference>
<evidence type="ECO:0000256" key="2">
    <source>
        <dbReference type="ARBA" id="ARBA00023015"/>
    </source>
</evidence>